<organism evidence="3 4">
    <name type="scientific">Sphingomonas parva</name>
    <dbReference type="NCBI Taxonomy" id="2555898"/>
    <lineage>
        <taxon>Bacteria</taxon>
        <taxon>Pseudomonadati</taxon>
        <taxon>Pseudomonadota</taxon>
        <taxon>Alphaproteobacteria</taxon>
        <taxon>Sphingomonadales</taxon>
        <taxon>Sphingomonadaceae</taxon>
        <taxon>Sphingomonas</taxon>
    </lineage>
</organism>
<sequence>MTDEKNLNAVELATELTIAWLGNQNNRFAADEVPEFLRKMHATVTELAGGAPAAAQENTGEEQSFTPAVSARKSLASPDHIISMIDGKPYKTLRRHLSTHGLTPDEYRRRYNLKADYPMVAQNYSETRRAMAKKIGLGSKGRAAKSGAAPKTAPAEQPKRRGRPKQS</sequence>
<dbReference type="GO" id="GO:0008270">
    <property type="term" value="F:zinc ion binding"/>
    <property type="evidence" value="ECO:0007669"/>
    <property type="project" value="InterPro"/>
</dbReference>
<comment type="similarity">
    <text evidence="1">Belongs to the ros/MucR family.</text>
</comment>
<keyword evidence="4" id="KW-1185">Reference proteome</keyword>
<evidence type="ECO:0000313" key="3">
    <source>
        <dbReference type="EMBL" id="TFI59752.1"/>
    </source>
</evidence>
<dbReference type="Gene3D" id="1.10.10.1550">
    <property type="entry name" value="ROS/MUCR transcriptional regulator protein"/>
    <property type="match status" value="1"/>
</dbReference>
<dbReference type="GO" id="GO:0006355">
    <property type="term" value="P:regulation of DNA-templated transcription"/>
    <property type="evidence" value="ECO:0007669"/>
    <property type="project" value="InterPro"/>
</dbReference>
<dbReference type="OrthoDB" id="9809693at2"/>
<feature type="region of interest" description="Disordered" evidence="2">
    <location>
        <begin position="132"/>
        <end position="167"/>
    </location>
</feature>
<evidence type="ECO:0000313" key="4">
    <source>
        <dbReference type="Proteomes" id="UP000298213"/>
    </source>
</evidence>
<comment type="caution">
    <text evidence="3">The sequence shown here is derived from an EMBL/GenBank/DDBJ whole genome shotgun (WGS) entry which is preliminary data.</text>
</comment>
<dbReference type="AlphaFoldDB" id="A0A4Y8ZWL8"/>
<dbReference type="InterPro" id="IPR041920">
    <property type="entry name" value="ROS/MUCR_sf"/>
</dbReference>
<dbReference type="Proteomes" id="UP000298213">
    <property type="component" value="Unassembled WGS sequence"/>
</dbReference>
<dbReference type="Pfam" id="PF05443">
    <property type="entry name" value="ROS_MUCR"/>
    <property type="match status" value="1"/>
</dbReference>
<evidence type="ECO:0000256" key="1">
    <source>
        <dbReference type="ARBA" id="ARBA00007031"/>
    </source>
</evidence>
<protein>
    <submittedName>
        <fullName evidence="3">Transcriptional regulator</fullName>
    </submittedName>
</protein>
<evidence type="ECO:0000256" key="2">
    <source>
        <dbReference type="SAM" id="MobiDB-lite"/>
    </source>
</evidence>
<name>A0A4Y8ZWL8_9SPHN</name>
<dbReference type="InterPro" id="IPR008807">
    <property type="entry name" value="ROS_MUCR"/>
</dbReference>
<accession>A0A4Y8ZWL8</accession>
<feature type="compositionally biased region" description="Low complexity" evidence="2">
    <location>
        <begin position="136"/>
        <end position="149"/>
    </location>
</feature>
<reference evidence="3 4" key="1">
    <citation type="submission" date="2019-03" db="EMBL/GenBank/DDBJ databases">
        <title>Genome sequence of Sphingomonas sp. 17J27-24.</title>
        <authorList>
            <person name="Kim M."/>
            <person name="Maeng S."/>
            <person name="Sathiyaraj S."/>
        </authorList>
    </citation>
    <scope>NUCLEOTIDE SEQUENCE [LARGE SCALE GENOMIC DNA]</scope>
    <source>
        <strain evidence="3 4">17J27-24</strain>
    </source>
</reference>
<proteinExistence type="inferred from homology"/>
<gene>
    <name evidence="3" type="ORF">E2493_02625</name>
</gene>
<dbReference type="GO" id="GO:0003677">
    <property type="term" value="F:DNA binding"/>
    <property type="evidence" value="ECO:0007669"/>
    <property type="project" value="InterPro"/>
</dbReference>
<dbReference type="EMBL" id="SPDV01000003">
    <property type="protein sequence ID" value="TFI59752.1"/>
    <property type="molecule type" value="Genomic_DNA"/>
</dbReference>